<gene>
    <name evidence="3" type="ORF">SCHPADRAFT_992338</name>
</gene>
<dbReference type="InParanoid" id="A0A0H2SSZ4"/>
<name>A0A0H2SSZ4_9AGAM</name>
<dbReference type="AlphaFoldDB" id="A0A0H2SSZ4"/>
<feature type="region of interest" description="Disordered" evidence="1">
    <location>
        <begin position="530"/>
        <end position="571"/>
    </location>
</feature>
<organism evidence="3 4">
    <name type="scientific">Schizopora paradoxa</name>
    <dbReference type="NCBI Taxonomy" id="27342"/>
    <lineage>
        <taxon>Eukaryota</taxon>
        <taxon>Fungi</taxon>
        <taxon>Dikarya</taxon>
        <taxon>Basidiomycota</taxon>
        <taxon>Agaricomycotina</taxon>
        <taxon>Agaricomycetes</taxon>
        <taxon>Hymenochaetales</taxon>
        <taxon>Schizoporaceae</taxon>
        <taxon>Schizopora</taxon>
    </lineage>
</organism>
<accession>A0A0H2SSZ4</accession>
<dbReference type="Proteomes" id="UP000053477">
    <property type="component" value="Unassembled WGS sequence"/>
</dbReference>
<evidence type="ECO:0000256" key="1">
    <source>
        <dbReference type="SAM" id="MobiDB-lite"/>
    </source>
</evidence>
<feature type="compositionally biased region" description="Acidic residues" evidence="1">
    <location>
        <begin position="530"/>
        <end position="544"/>
    </location>
</feature>
<dbReference type="OrthoDB" id="3362817at2759"/>
<sequence>MNRSLRICIRAIHSRNVAIRSLRGSTSGLEQGCSKFRHASSASVQLGTPSPKPTDEGSTGAVLLSERQMEKRKAEIQEEIPEPTPMKSNKVDMYLASLRAGGIEPVLDDLESCRPSDRPSSDSKHYAAAYEELVDRLCRTFSKAQLRNFCIQYGIEGKLTGKKQRKDGYAEWIITKCWGWENLREVERRRRDKTEVVAKKFTLSPHELFLLLGKDGSDLLQLSIDFKVHIAVESNPLSVKVEGLRGSLKNIETLIASRRKGIVQETVQLPLASPMTPGALQQVSRLANAFIENVGQHGKVLIFAKDTFQLETAKRIVVRAALQVLRRQDVQLLAFHQEAAEEAKALSSSNLFAMYPFMSHRATASNSRGAQPAFRCRSVHDWLRHTLGKNEQNADFLGSRTPSFVNKLGQSISIEGLIQDATLDAKGSSIVKALTGHIVFSGEDIARKPTLNPPLSGRWPISKLLEWTKGNLQRRLFEPCLPSSLLSATSLSQSFFHRLTYRSLNSSREGNSFASLPSKSIQFEVALEEQMQETPETEFDEDNDSTSMEDFGASSDDFRETPAPPTQQSTVLGTKDDVSMKLSTETEYLIALPERPMDLRFLIQNTNESVVVDATEKIASYFKEFDAFLRNSSDAQPFAPLNLELEGNIYTLESSASVRRSIEDVVLQPITSTFVENDPLSLQRPTPSVVRTVTESIFDLDTNQTSLTCELTCDNPSSDENWNQFLVNVDAMTRNAYNPIKVKPPQDLIGE</sequence>
<protein>
    <recommendedName>
        <fullName evidence="2">SLS1 N-terminal domain-containing protein</fullName>
    </recommendedName>
</protein>
<evidence type="ECO:0000313" key="4">
    <source>
        <dbReference type="Proteomes" id="UP000053477"/>
    </source>
</evidence>
<feature type="domain" description="SLS1 N-terminal" evidence="2">
    <location>
        <begin position="105"/>
        <end position="179"/>
    </location>
</feature>
<feature type="region of interest" description="Disordered" evidence="1">
    <location>
        <begin position="40"/>
        <end position="59"/>
    </location>
</feature>
<dbReference type="EMBL" id="KQ085883">
    <property type="protein sequence ID" value="KLO20256.1"/>
    <property type="molecule type" value="Genomic_DNA"/>
</dbReference>
<proteinExistence type="predicted"/>
<dbReference type="InterPro" id="IPR048400">
    <property type="entry name" value="SLS1_N"/>
</dbReference>
<evidence type="ECO:0000259" key="2">
    <source>
        <dbReference type="Pfam" id="PF20776"/>
    </source>
</evidence>
<reference evidence="3 4" key="1">
    <citation type="submission" date="2015-04" db="EMBL/GenBank/DDBJ databases">
        <title>Complete genome sequence of Schizopora paradoxa KUC8140, a cosmopolitan wood degrader in East Asia.</title>
        <authorList>
            <consortium name="DOE Joint Genome Institute"/>
            <person name="Min B."/>
            <person name="Park H."/>
            <person name="Jang Y."/>
            <person name="Kim J.-J."/>
            <person name="Kim K.H."/>
            <person name="Pangilinan J."/>
            <person name="Lipzen A."/>
            <person name="Riley R."/>
            <person name="Grigoriev I.V."/>
            <person name="Spatafora J.W."/>
            <person name="Choi I.-G."/>
        </authorList>
    </citation>
    <scope>NUCLEOTIDE SEQUENCE [LARGE SCALE GENOMIC DNA]</scope>
    <source>
        <strain evidence="3 4">KUC8140</strain>
    </source>
</reference>
<keyword evidence="4" id="KW-1185">Reference proteome</keyword>
<evidence type="ECO:0000313" key="3">
    <source>
        <dbReference type="EMBL" id="KLO20256.1"/>
    </source>
</evidence>
<dbReference type="Pfam" id="PF20776">
    <property type="entry name" value="SLS1_N"/>
    <property type="match status" value="1"/>
</dbReference>
<dbReference type="STRING" id="27342.A0A0H2SSZ4"/>